<dbReference type="SUPFAM" id="SSF89392">
    <property type="entry name" value="Prokaryotic lipoproteins and lipoprotein localization factors"/>
    <property type="match status" value="1"/>
</dbReference>
<evidence type="ECO:0000313" key="2">
    <source>
        <dbReference type="Proteomes" id="UP000178526"/>
    </source>
</evidence>
<protein>
    <recommendedName>
        <fullName evidence="3">DUF4292 domain-containing protein</fullName>
    </recommendedName>
</protein>
<accession>A0A1F7R9G3</accession>
<dbReference type="AlphaFoldDB" id="A0A1F7R9G3"/>
<reference evidence="1 2" key="1">
    <citation type="journal article" date="2016" name="Nat. Commun.">
        <title>Thousands of microbial genomes shed light on interconnected biogeochemical processes in an aquifer system.</title>
        <authorList>
            <person name="Anantharaman K."/>
            <person name="Brown C.T."/>
            <person name="Hug L.A."/>
            <person name="Sharon I."/>
            <person name="Castelle C.J."/>
            <person name="Probst A.J."/>
            <person name="Thomas B.C."/>
            <person name="Singh A."/>
            <person name="Wilkins M.J."/>
            <person name="Karaoz U."/>
            <person name="Brodie E.L."/>
            <person name="Williams K.H."/>
            <person name="Hubbard S.S."/>
            <person name="Banfield J.F."/>
        </authorList>
    </citation>
    <scope>NUCLEOTIDE SEQUENCE [LARGE SCALE GENOMIC DNA]</scope>
</reference>
<gene>
    <name evidence="1" type="ORF">A2042_08925</name>
</gene>
<dbReference type="EMBL" id="MGDB01000154">
    <property type="protein sequence ID" value="OGL38205.1"/>
    <property type="molecule type" value="Genomic_DNA"/>
</dbReference>
<dbReference type="Proteomes" id="UP000178526">
    <property type="component" value="Unassembled WGS sequence"/>
</dbReference>
<organism evidence="1 2">
    <name type="scientific">Candidatus Schekmanbacteria bacterium GWA2_38_11</name>
    <dbReference type="NCBI Taxonomy" id="1817876"/>
    <lineage>
        <taxon>Bacteria</taxon>
        <taxon>Candidatus Schekmaniibacteriota</taxon>
    </lineage>
</organism>
<proteinExistence type="predicted"/>
<dbReference type="Gene3D" id="2.50.20.10">
    <property type="entry name" value="Lipoprotein localisation LolA/LolB/LppX"/>
    <property type="match status" value="1"/>
</dbReference>
<name>A0A1F7R9G3_9BACT</name>
<sequence>MIIIFSLFSFYSTLLLGGCSYFKPRLKESRNLETLGNPSILDESLAGRFKSFGSLKGIAHINLKAGKKGNSFNAVVVLKTPDLFRFEILNPLNQPLALITSDGENIYKTDLKNSSLTVSPISEQASEKLLGLPIVPHELVEIMTGNISFEKTEHHMLQFDKDNNLYILTLYQNSGDTSNNKYLIKKYWIEQVRLIPLKVEASDQSGKILYEVDYSDFLNIDNYPLPGRIECHYFLKNILVKINFKDILLNGEADQSLFNFQNPSGFKVIYSE</sequence>
<evidence type="ECO:0008006" key="3">
    <source>
        <dbReference type="Google" id="ProtNLM"/>
    </source>
</evidence>
<comment type="caution">
    <text evidence="1">The sequence shown here is derived from an EMBL/GenBank/DDBJ whole genome shotgun (WGS) entry which is preliminary data.</text>
</comment>
<dbReference type="InterPro" id="IPR029046">
    <property type="entry name" value="LolA/LolB/LppX"/>
</dbReference>
<dbReference type="InterPro" id="IPR025634">
    <property type="entry name" value="DUF4292"/>
</dbReference>
<evidence type="ECO:0000313" key="1">
    <source>
        <dbReference type="EMBL" id="OGL38205.1"/>
    </source>
</evidence>
<dbReference type="Pfam" id="PF14125">
    <property type="entry name" value="DUF4292"/>
    <property type="match status" value="1"/>
</dbReference>